<gene>
    <name evidence="15" type="ORF">GOBAR_AA03055</name>
</gene>
<sequence>MASALTVLRRLYLSIYNWLVFVGWQARSSQISFLFHNLPILNVYLCNSFVLLCRFQVLFLALKALKESGHEHVYNAVEKPLLLAQSAAVMEILHGLIGLVRSPVSSTLPQIGSRLYLTWGILWSFPEIRTHILVTSLVISWAITEIIRYSFFGMKEAFGFAPSWHLWLRYSTFLVLYPTGISSEVGLIYFALPYIKASEKYCFRMPNKWNFSFDYFYAAILALGIYVPGSPHLYRYMLGQRKRALSKSKKE</sequence>
<proteinExistence type="inferred from homology"/>
<evidence type="ECO:0000256" key="7">
    <source>
        <dbReference type="ARBA" id="ARBA00022832"/>
    </source>
</evidence>
<evidence type="ECO:0000256" key="12">
    <source>
        <dbReference type="ARBA" id="ARBA00023239"/>
    </source>
</evidence>
<dbReference type="Pfam" id="PF04387">
    <property type="entry name" value="PTPLA"/>
    <property type="match status" value="1"/>
</dbReference>
<accession>A0A2P5YPM5</accession>
<keyword evidence="8 14" id="KW-1133">Transmembrane helix</keyword>
<name>A0A2P5YPM5_GOSBA</name>
<keyword evidence="7 14" id="KW-0276">Fatty acid metabolism</keyword>
<evidence type="ECO:0000256" key="2">
    <source>
        <dbReference type="ARBA" id="ARBA00005194"/>
    </source>
</evidence>
<keyword evidence="14" id="KW-0256">Endoplasmic reticulum</keyword>
<evidence type="ECO:0000256" key="13">
    <source>
        <dbReference type="ARBA" id="ARBA00036671"/>
    </source>
</evidence>
<keyword evidence="11 14" id="KW-0275">Fatty acid biosynthesis</keyword>
<evidence type="ECO:0000256" key="9">
    <source>
        <dbReference type="ARBA" id="ARBA00023098"/>
    </source>
</evidence>
<protein>
    <recommendedName>
        <fullName evidence="4 14">Very-long-chain (3R)-3-hydroxyacyl-CoA dehydratase</fullName>
        <ecNumber evidence="4 14">4.2.1.134</ecNumber>
    </recommendedName>
</protein>
<dbReference type="InterPro" id="IPR007482">
    <property type="entry name" value="Tyr_Pase-like_PTPLA"/>
</dbReference>
<dbReference type="Proteomes" id="UP000239757">
    <property type="component" value="Unassembled WGS sequence"/>
</dbReference>
<reference evidence="15 16" key="1">
    <citation type="submission" date="2015-01" db="EMBL/GenBank/DDBJ databases">
        <title>Genome of allotetraploid Gossypium barbadense reveals genomic plasticity and fiber elongation in cotton evolution.</title>
        <authorList>
            <person name="Chen X."/>
            <person name="Liu X."/>
            <person name="Zhao B."/>
            <person name="Zheng H."/>
            <person name="Hu Y."/>
            <person name="Lu G."/>
            <person name="Yang C."/>
            <person name="Chen J."/>
            <person name="Shan C."/>
            <person name="Zhang L."/>
            <person name="Zhou Y."/>
            <person name="Wang L."/>
            <person name="Guo W."/>
            <person name="Bai Y."/>
            <person name="Ruan J."/>
            <person name="Shangguan X."/>
            <person name="Mao Y."/>
            <person name="Jiang J."/>
            <person name="Zhu Y."/>
            <person name="Lei J."/>
            <person name="Kang H."/>
            <person name="Chen S."/>
            <person name="He X."/>
            <person name="Wang R."/>
            <person name="Wang Y."/>
            <person name="Chen J."/>
            <person name="Wang L."/>
            <person name="Yu S."/>
            <person name="Wang B."/>
            <person name="Wei J."/>
            <person name="Song S."/>
            <person name="Lu X."/>
            <person name="Gao Z."/>
            <person name="Gu W."/>
            <person name="Deng X."/>
            <person name="Ma D."/>
            <person name="Wang S."/>
            <person name="Liang W."/>
            <person name="Fang L."/>
            <person name="Cai C."/>
            <person name="Zhu X."/>
            <person name="Zhou B."/>
            <person name="Zhang Y."/>
            <person name="Chen Z."/>
            <person name="Xu S."/>
            <person name="Zhu R."/>
            <person name="Wang S."/>
            <person name="Zhang T."/>
            <person name="Zhao G."/>
        </authorList>
    </citation>
    <scope>NUCLEOTIDE SEQUENCE [LARGE SCALE GENOMIC DNA]</scope>
    <source>
        <strain evidence="16">cv. Xinhai21</strain>
        <tissue evidence="15">Leaf</tissue>
    </source>
</reference>
<evidence type="ECO:0000256" key="10">
    <source>
        <dbReference type="ARBA" id="ARBA00023136"/>
    </source>
</evidence>
<dbReference type="OrthoDB" id="46988at2759"/>
<comment type="similarity">
    <text evidence="3 14">Belongs to the very long-chain fatty acids dehydratase HACD family.</text>
</comment>
<dbReference type="PANTHER" id="PTHR11035:SF3">
    <property type="entry name" value="VERY-LONG-CHAIN (3R)-3-HYDROXYACYL-COA DEHYDRATASE"/>
    <property type="match status" value="1"/>
</dbReference>
<dbReference type="GO" id="GO:0042761">
    <property type="term" value="P:very long-chain fatty acid biosynthetic process"/>
    <property type="evidence" value="ECO:0007669"/>
    <property type="project" value="TreeGrafter"/>
</dbReference>
<evidence type="ECO:0000256" key="6">
    <source>
        <dbReference type="ARBA" id="ARBA00022692"/>
    </source>
</evidence>
<dbReference type="GO" id="GO:0030497">
    <property type="term" value="P:fatty acid elongation"/>
    <property type="evidence" value="ECO:0007669"/>
    <property type="project" value="TreeGrafter"/>
</dbReference>
<keyword evidence="5 14" id="KW-0444">Lipid biosynthesis</keyword>
<feature type="transmembrane region" description="Helical" evidence="14">
    <location>
        <begin position="215"/>
        <end position="234"/>
    </location>
</feature>
<evidence type="ECO:0000256" key="1">
    <source>
        <dbReference type="ARBA" id="ARBA00004141"/>
    </source>
</evidence>
<dbReference type="GO" id="GO:0030148">
    <property type="term" value="P:sphingolipid biosynthetic process"/>
    <property type="evidence" value="ECO:0007669"/>
    <property type="project" value="TreeGrafter"/>
</dbReference>
<dbReference type="GO" id="GO:0102158">
    <property type="term" value="F:very-long-chain (3R)-3-hydroxyacyl-CoA dehydratase activity"/>
    <property type="evidence" value="ECO:0007669"/>
    <property type="project" value="UniProtKB-EC"/>
</dbReference>
<feature type="transmembrane region" description="Helical" evidence="14">
    <location>
        <begin position="173"/>
        <end position="195"/>
    </location>
</feature>
<keyword evidence="6 14" id="KW-0812">Transmembrane</keyword>
<comment type="function">
    <text evidence="14">Catalyzes the third of the four reactions of the long-chain fatty acids elongation cycle. This endoplasmic reticulum-bound enzymatic process, allows the addition of two carbons to the chain of long- and very long-chain fatty acids/VLCFAs per cycle. This enzyme catalyzes the dehydration of the 3-hydroxyacyl-CoA intermediate into trans-2,3-enoyl-CoA, within each cycle of fatty acid elongation. Thereby, it participates to the production of VLCFAs of different chain lengths that are involved in multiple biological processes as precursors of membrane lipids and lipid mediators.</text>
</comment>
<comment type="caution">
    <text evidence="14">Lacks conserved residue(s) required for the propagation of feature annotation.</text>
</comment>
<evidence type="ECO:0000256" key="4">
    <source>
        <dbReference type="ARBA" id="ARBA00013122"/>
    </source>
</evidence>
<organism evidence="15 16">
    <name type="scientific">Gossypium barbadense</name>
    <name type="common">Sea Island cotton</name>
    <name type="synonym">Hibiscus barbadensis</name>
    <dbReference type="NCBI Taxonomy" id="3634"/>
    <lineage>
        <taxon>Eukaryota</taxon>
        <taxon>Viridiplantae</taxon>
        <taxon>Streptophyta</taxon>
        <taxon>Embryophyta</taxon>
        <taxon>Tracheophyta</taxon>
        <taxon>Spermatophyta</taxon>
        <taxon>Magnoliopsida</taxon>
        <taxon>eudicotyledons</taxon>
        <taxon>Gunneridae</taxon>
        <taxon>Pentapetalae</taxon>
        <taxon>rosids</taxon>
        <taxon>malvids</taxon>
        <taxon>Malvales</taxon>
        <taxon>Malvaceae</taxon>
        <taxon>Malvoideae</taxon>
        <taxon>Gossypium</taxon>
    </lineage>
</organism>
<evidence type="ECO:0000256" key="5">
    <source>
        <dbReference type="ARBA" id="ARBA00022516"/>
    </source>
</evidence>
<dbReference type="AlphaFoldDB" id="A0A2P5YPM5"/>
<comment type="subcellular location">
    <subcellularLocation>
        <location evidence="14">Endoplasmic reticulum membrane</location>
        <topology evidence="14">Multi-pass membrane protein</topology>
    </subcellularLocation>
    <subcellularLocation>
        <location evidence="1">Membrane</location>
        <topology evidence="1">Multi-pass membrane protein</topology>
    </subcellularLocation>
</comment>
<evidence type="ECO:0000256" key="8">
    <source>
        <dbReference type="ARBA" id="ARBA00022989"/>
    </source>
</evidence>
<keyword evidence="12 14" id="KW-0456">Lyase</keyword>
<evidence type="ECO:0000313" key="16">
    <source>
        <dbReference type="Proteomes" id="UP000239757"/>
    </source>
</evidence>
<dbReference type="EMBL" id="KZ662918">
    <property type="protein sequence ID" value="PPS17523.1"/>
    <property type="molecule type" value="Genomic_DNA"/>
</dbReference>
<dbReference type="GO" id="GO:0005789">
    <property type="term" value="C:endoplasmic reticulum membrane"/>
    <property type="evidence" value="ECO:0007669"/>
    <property type="project" value="UniProtKB-SubCell"/>
</dbReference>
<keyword evidence="10 14" id="KW-0472">Membrane</keyword>
<evidence type="ECO:0000256" key="14">
    <source>
        <dbReference type="RuleBase" id="RU363109"/>
    </source>
</evidence>
<dbReference type="EC" id="4.2.1.134" evidence="4 14"/>
<comment type="catalytic activity">
    <reaction evidence="13 14">
        <text>a very-long-chain (3R)-3-hydroxyacyl-CoA = a very-long-chain (2E)-enoyl-CoA + H2O</text>
        <dbReference type="Rhea" id="RHEA:45812"/>
        <dbReference type="ChEBI" id="CHEBI:15377"/>
        <dbReference type="ChEBI" id="CHEBI:83728"/>
        <dbReference type="ChEBI" id="CHEBI:85440"/>
        <dbReference type="EC" id="4.2.1.134"/>
    </reaction>
</comment>
<keyword evidence="9 14" id="KW-0443">Lipid metabolism</keyword>
<dbReference type="UniPathway" id="UPA00094"/>
<feature type="transmembrane region" description="Helical" evidence="14">
    <location>
        <begin position="132"/>
        <end position="152"/>
    </location>
</feature>
<evidence type="ECO:0000256" key="11">
    <source>
        <dbReference type="ARBA" id="ARBA00023160"/>
    </source>
</evidence>
<evidence type="ECO:0000256" key="3">
    <source>
        <dbReference type="ARBA" id="ARBA00007811"/>
    </source>
</evidence>
<evidence type="ECO:0000313" key="15">
    <source>
        <dbReference type="EMBL" id="PPS17523.1"/>
    </source>
</evidence>
<dbReference type="PANTHER" id="PTHR11035">
    <property type="entry name" value="VERY-LONG-CHAIN (3R)-3-HYDROXYACYL-COA DEHYDRATASE"/>
    <property type="match status" value="1"/>
</dbReference>
<comment type="pathway">
    <text evidence="2 14">Lipid metabolism; fatty acid biosynthesis.</text>
</comment>